<evidence type="ECO:0000313" key="1">
    <source>
        <dbReference type="Ensembl" id="ENSOTSP00005146395.1"/>
    </source>
</evidence>
<reference evidence="2" key="1">
    <citation type="journal article" date="2018" name="PLoS ONE">
        <title>Chinook salmon (Oncorhynchus tshawytscha) genome and transcriptome.</title>
        <authorList>
            <person name="Christensen K.A."/>
            <person name="Leong J.S."/>
            <person name="Sakhrani D."/>
            <person name="Biagi C.A."/>
            <person name="Minkley D.R."/>
            <person name="Withler R.E."/>
            <person name="Rondeau E.B."/>
            <person name="Koop B.F."/>
            <person name="Devlin R.H."/>
        </authorList>
    </citation>
    <scope>NUCLEOTIDE SEQUENCE [LARGE SCALE GENOMIC DNA]</scope>
</reference>
<dbReference type="Gene3D" id="3.60.40.10">
    <property type="entry name" value="PPM-type phosphatase domain"/>
    <property type="match status" value="1"/>
</dbReference>
<dbReference type="AlphaFoldDB" id="A0AAZ3S1P7"/>
<dbReference type="Ensembl" id="ENSOTST00005184904.1">
    <property type="protein sequence ID" value="ENSOTSP00005146395.1"/>
    <property type="gene ID" value="ENSOTSG00005063808.1"/>
</dbReference>
<keyword evidence="2" id="KW-1185">Reference proteome</keyword>
<organism evidence="1 2">
    <name type="scientific">Oncorhynchus tshawytscha</name>
    <name type="common">Chinook salmon</name>
    <name type="synonym">Salmo tshawytscha</name>
    <dbReference type="NCBI Taxonomy" id="74940"/>
    <lineage>
        <taxon>Eukaryota</taxon>
        <taxon>Metazoa</taxon>
        <taxon>Chordata</taxon>
        <taxon>Craniata</taxon>
        <taxon>Vertebrata</taxon>
        <taxon>Euteleostomi</taxon>
        <taxon>Actinopterygii</taxon>
        <taxon>Neopterygii</taxon>
        <taxon>Teleostei</taxon>
        <taxon>Protacanthopterygii</taxon>
        <taxon>Salmoniformes</taxon>
        <taxon>Salmonidae</taxon>
        <taxon>Salmoninae</taxon>
        <taxon>Oncorhynchus</taxon>
    </lineage>
</organism>
<reference evidence="1" key="3">
    <citation type="submission" date="2025-09" db="UniProtKB">
        <authorList>
            <consortium name="Ensembl"/>
        </authorList>
    </citation>
    <scope>IDENTIFICATION</scope>
</reference>
<sequence>MASQRRQMMQSHQSWTDDLPLCQMCGVGTAPNCTYGPDGKDTQSHPNEDGHFRFRPHDLLPFLLWIIQMVIGKLQTGLDMRWLEQGDLACAAGF</sequence>
<dbReference type="Proteomes" id="UP000694402">
    <property type="component" value="Unassembled WGS sequence"/>
</dbReference>
<gene>
    <name evidence="1" type="primary">TAB1</name>
</gene>
<dbReference type="InterPro" id="IPR036457">
    <property type="entry name" value="PPM-type-like_dom_sf"/>
</dbReference>
<protein>
    <submittedName>
        <fullName evidence="1">Uncharacterized protein</fullName>
    </submittedName>
</protein>
<proteinExistence type="predicted"/>
<accession>A0AAZ3S1P7</accession>
<dbReference type="GeneTree" id="ENSGT00510000048276"/>
<evidence type="ECO:0000313" key="2">
    <source>
        <dbReference type="Proteomes" id="UP000694402"/>
    </source>
</evidence>
<name>A0AAZ3S1P7_ONCTS</name>
<reference evidence="1" key="2">
    <citation type="submission" date="2025-08" db="UniProtKB">
        <authorList>
            <consortium name="Ensembl"/>
        </authorList>
    </citation>
    <scope>IDENTIFICATION</scope>
</reference>